<feature type="transmembrane region" description="Helical" evidence="1">
    <location>
        <begin position="31"/>
        <end position="53"/>
    </location>
</feature>
<keyword evidence="1" id="KW-1133">Transmembrane helix</keyword>
<evidence type="ECO:0000256" key="1">
    <source>
        <dbReference type="SAM" id="Phobius"/>
    </source>
</evidence>
<dbReference type="Proteomes" id="UP000046393">
    <property type="component" value="Unplaced"/>
</dbReference>
<evidence type="ECO:0000313" key="2">
    <source>
        <dbReference type="Proteomes" id="UP000046393"/>
    </source>
</evidence>
<name>A0A0N5AD33_9BILA</name>
<keyword evidence="1" id="KW-0472">Membrane</keyword>
<accession>A0A0N5AD33</accession>
<sequence length="68" mass="7511">MFAGGFGRDRESAEELRKAAALVAKQDLTAFLLFGVAIEIGKTSYLTLLLMVASTSENHRRYWFNGVA</sequence>
<keyword evidence="2" id="KW-1185">Reference proteome</keyword>
<proteinExistence type="predicted"/>
<reference evidence="3" key="1">
    <citation type="submission" date="2016-04" db="UniProtKB">
        <authorList>
            <consortium name="WormBaseParasite"/>
        </authorList>
    </citation>
    <scope>IDENTIFICATION</scope>
</reference>
<evidence type="ECO:0000313" key="3">
    <source>
        <dbReference type="WBParaSite" id="SMUV_0000206601-mRNA-1"/>
    </source>
</evidence>
<keyword evidence="1" id="KW-0812">Transmembrane</keyword>
<organism evidence="2 3">
    <name type="scientific">Syphacia muris</name>
    <dbReference type="NCBI Taxonomy" id="451379"/>
    <lineage>
        <taxon>Eukaryota</taxon>
        <taxon>Metazoa</taxon>
        <taxon>Ecdysozoa</taxon>
        <taxon>Nematoda</taxon>
        <taxon>Chromadorea</taxon>
        <taxon>Rhabditida</taxon>
        <taxon>Spirurina</taxon>
        <taxon>Oxyuridomorpha</taxon>
        <taxon>Oxyuroidea</taxon>
        <taxon>Oxyuridae</taxon>
        <taxon>Syphacia</taxon>
    </lineage>
</organism>
<protein>
    <submittedName>
        <fullName evidence="3">DoxX family membrane protein</fullName>
    </submittedName>
</protein>
<dbReference type="AlphaFoldDB" id="A0A0N5AD33"/>
<dbReference type="WBParaSite" id="SMUV_0000206601-mRNA-1">
    <property type="protein sequence ID" value="SMUV_0000206601-mRNA-1"/>
    <property type="gene ID" value="SMUV_0000206601"/>
</dbReference>